<sequence length="396" mass="43572">MNFQQMNGSVPPPTIMTMKAEVIQKMKKPEQGICMDLNQFLPRREVTSSPGIDDARSFKLTSSGQLIAQSSEKRKLSGFTEFSVALFRWGVTYSIVHPAMLDGALSQIGINLCDVLAYWKRLVDFLPAIGATGIIEYDIKYRTAVAQLVTTRTHSVSQMLCEDVLPTIMSASLARATVSLASSRSLQQPHNSNPGGTSSSGSPGGTHDQSSSPPLCRHFLRGECRFGDACRFSHTPTNTNRIPLRATPYGRREERRDSTARPSPAPHTQIFQTQQASEIHSVVEHYQDGSGVSAVLPMARKRNPTGNEAFYFSQLLTEVVRNENLEDLLRDATLPTGSINPEKVDSLTAGFESASQKLLLDLDRLRGISSRASISKSPIRPEVLQFLSENFDNGKD</sequence>
<dbReference type="SUPFAM" id="SSF90229">
    <property type="entry name" value="CCCH zinc finger"/>
    <property type="match status" value="1"/>
</dbReference>
<dbReference type="GO" id="GO:0008270">
    <property type="term" value="F:zinc ion binding"/>
    <property type="evidence" value="ECO:0007669"/>
    <property type="project" value="UniProtKB-KW"/>
</dbReference>
<proteinExistence type="predicted"/>
<organism evidence="7 8">
    <name type="scientific">Perkinsus chesapeaki</name>
    <name type="common">Clam parasite</name>
    <name type="synonym">Perkinsus andrewsi</name>
    <dbReference type="NCBI Taxonomy" id="330153"/>
    <lineage>
        <taxon>Eukaryota</taxon>
        <taxon>Sar</taxon>
        <taxon>Alveolata</taxon>
        <taxon>Perkinsozoa</taxon>
        <taxon>Perkinsea</taxon>
        <taxon>Perkinsida</taxon>
        <taxon>Perkinsidae</taxon>
        <taxon>Perkinsus</taxon>
    </lineage>
</organism>
<dbReference type="OrthoDB" id="1914176at2759"/>
<dbReference type="Pfam" id="PF00642">
    <property type="entry name" value="zf-CCCH"/>
    <property type="match status" value="1"/>
</dbReference>
<dbReference type="SMART" id="SM00356">
    <property type="entry name" value="ZnF_C3H1"/>
    <property type="match status" value="1"/>
</dbReference>
<dbReference type="PROSITE" id="PS50103">
    <property type="entry name" value="ZF_C3H1"/>
    <property type="match status" value="1"/>
</dbReference>
<name>A0A7J6KQ73_PERCH</name>
<dbReference type="Gene3D" id="4.10.1000.10">
    <property type="entry name" value="Zinc finger, CCCH-type"/>
    <property type="match status" value="1"/>
</dbReference>
<evidence type="ECO:0000256" key="2">
    <source>
        <dbReference type="ARBA" id="ARBA00022771"/>
    </source>
</evidence>
<evidence type="ECO:0000256" key="3">
    <source>
        <dbReference type="ARBA" id="ARBA00022833"/>
    </source>
</evidence>
<dbReference type="Proteomes" id="UP000591131">
    <property type="component" value="Unassembled WGS sequence"/>
</dbReference>
<dbReference type="InterPro" id="IPR036855">
    <property type="entry name" value="Znf_CCCH_sf"/>
</dbReference>
<protein>
    <recommendedName>
        <fullName evidence="6">C3H1-type domain-containing protein</fullName>
    </recommendedName>
</protein>
<feature type="non-terminal residue" evidence="7">
    <location>
        <position position="396"/>
    </location>
</feature>
<keyword evidence="1 4" id="KW-0479">Metal-binding</keyword>
<feature type="compositionally biased region" description="Low complexity" evidence="5">
    <location>
        <begin position="191"/>
        <end position="201"/>
    </location>
</feature>
<gene>
    <name evidence="7" type="ORF">FOL47_002865</name>
</gene>
<evidence type="ECO:0000313" key="7">
    <source>
        <dbReference type="EMBL" id="KAF4648731.1"/>
    </source>
</evidence>
<keyword evidence="2 4" id="KW-0863">Zinc-finger</keyword>
<evidence type="ECO:0000256" key="1">
    <source>
        <dbReference type="ARBA" id="ARBA00022723"/>
    </source>
</evidence>
<feature type="compositionally biased region" description="Basic and acidic residues" evidence="5">
    <location>
        <begin position="250"/>
        <end position="259"/>
    </location>
</feature>
<keyword evidence="8" id="KW-1185">Reference proteome</keyword>
<evidence type="ECO:0000256" key="4">
    <source>
        <dbReference type="PROSITE-ProRule" id="PRU00723"/>
    </source>
</evidence>
<feature type="domain" description="C3H1-type" evidence="6">
    <location>
        <begin position="210"/>
        <end position="237"/>
    </location>
</feature>
<dbReference type="AlphaFoldDB" id="A0A7J6KQ73"/>
<comment type="caution">
    <text evidence="7">The sequence shown here is derived from an EMBL/GenBank/DDBJ whole genome shotgun (WGS) entry which is preliminary data.</text>
</comment>
<evidence type="ECO:0000313" key="8">
    <source>
        <dbReference type="Proteomes" id="UP000591131"/>
    </source>
</evidence>
<dbReference type="InterPro" id="IPR000571">
    <property type="entry name" value="Znf_CCCH"/>
</dbReference>
<dbReference type="EMBL" id="JAAPAO010001838">
    <property type="protein sequence ID" value="KAF4648731.1"/>
    <property type="molecule type" value="Genomic_DNA"/>
</dbReference>
<feature type="zinc finger region" description="C3H1-type" evidence="4">
    <location>
        <begin position="210"/>
        <end position="237"/>
    </location>
</feature>
<accession>A0A7J6KQ73</accession>
<evidence type="ECO:0000256" key="5">
    <source>
        <dbReference type="SAM" id="MobiDB-lite"/>
    </source>
</evidence>
<keyword evidence="3 4" id="KW-0862">Zinc</keyword>
<feature type="region of interest" description="Disordered" evidence="5">
    <location>
        <begin position="235"/>
        <end position="268"/>
    </location>
</feature>
<evidence type="ECO:0000259" key="6">
    <source>
        <dbReference type="PROSITE" id="PS50103"/>
    </source>
</evidence>
<feature type="region of interest" description="Disordered" evidence="5">
    <location>
        <begin position="182"/>
        <end position="214"/>
    </location>
</feature>
<reference evidence="7 8" key="1">
    <citation type="submission" date="2020-04" db="EMBL/GenBank/DDBJ databases">
        <title>Perkinsus chesapeaki whole genome sequence.</title>
        <authorList>
            <person name="Bogema D.R."/>
        </authorList>
    </citation>
    <scope>NUCLEOTIDE SEQUENCE [LARGE SCALE GENOMIC DNA]</scope>
    <source>
        <strain evidence="7">ATCC PRA-425</strain>
    </source>
</reference>